<organism evidence="3 4">
    <name type="scientific">candidate division WWE3 bacterium CG_4_10_14_0_2_um_filter_42_7</name>
    <dbReference type="NCBI Taxonomy" id="1975073"/>
    <lineage>
        <taxon>Bacteria</taxon>
        <taxon>Katanobacteria</taxon>
    </lineage>
</organism>
<feature type="transmembrane region" description="Helical" evidence="1">
    <location>
        <begin position="433"/>
        <end position="452"/>
    </location>
</feature>
<dbReference type="AlphaFoldDB" id="A0A2M7TC79"/>
<evidence type="ECO:0000259" key="2">
    <source>
        <dbReference type="Pfam" id="PF19830"/>
    </source>
</evidence>
<keyword evidence="1" id="KW-1133">Transmembrane helix</keyword>
<keyword evidence="1" id="KW-0812">Transmembrane</keyword>
<feature type="transmembrane region" description="Helical" evidence="1">
    <location>
        <begin position="347"/>
        <end position="369"/>
    </location>
</feature>
<protein>
    <recommendedName>
        <fullName evidence="2">DUF6311 domain-containing protein</fullName>
    </recommendedName>
</protein>
<feature type="transmembrane region" description="Helical" evidence="1">
    <location>
        <begin position="322"/>
        <end position="341"/>
    </location>
</feature>
<evidence type="ECO:0000313" key="3">
    <source>
        <dbReference type="EMBL" id="PIZ42830.1"/>
    </source>
</evidence>
<reference evidence="4" key="1">
    <citation type="submission" date="2017-09" db="EMBL/GenBank/DDBJ databases">
        <title>Depth-based differentiation of microbial function through sediment-hosted aquifers and enrichment of novel symbionts in the deep terrestrial subsurface.</title>
        <authorList>
            <person name="Probst A.J."/>
            <person name="Ladd B."/>
            <person name="Jarett J.K."/>
            <person name="Geller-Mcgrath D.E."/>
            <person name="Sieber C.M.K."/>
            <person name="Emerson J.B."/>
            <person name="Anantharaman K."/>
            <person name="Thomas B.C."/>
            <person name="Malmstrom R."/>
            <person name="Stieglmeier M."/>
            <person name="Klingl A."/>
            <person name="Woyke T."/>
            <person name="Ryan C.M."/>
            <person name="Banfield J.F."/>
        </authorList>
    </citation>
    <scope>NUCLEOTIDE SEQUENCE [LARGE SCALE GENOMIC DNA]</scope>
</reference>
<feature type="transmembrane region" description="Helical" evidence="1">
    <location>
        <begin position="180"/>
        <end position="210"/>
    </location>
</feature>
<accession>A0A2M7TC79</accession>
<sequence>MRLKDIALTFITFAIITILFTWPLTINLSKAVYGYPGDNFGYIYTMWWWKYAKVNNLSFNYIPFQEAPVGAPVSSGPGTIAFLWPTYALTWVFDEVTSFNLSLLLTFPLTGLFTYLLAYKVTKNKAASFLAGLVFAFSPYHIWKSYNHLDLSMIHWFPLYFWGFFNLLEKKTLKSGVLSGLFYSLIILTNFYYAYFAFFATLMLGVVWILRDLRDRKQKLNFLSGYLRSAVGFSLLPIAVALLIVLPSVNQMKTVNSERQGDLFKRPLENLIYTSGRPWDYLLPSEDHPVFGKISKQIYTRITTLSNDWKTQSTYVHEKTAFVGYFSLFFSLFAFVLFTRKKLKNQFLVPLIVTIFGLVLLAAPPYIYIGGIKILFPSYFLYQIFPMFRAYSRLGVLATLFVSIIGAIGFSHLNLLPKPNATRILRSEYARGISYIIVVWASMLILFEFANFPPAKITYIEPVPEVYQWLKEQPGNFVIMEYPKLVNLSDIELYQRYHLKGIANPRDLSPRFVIWKDVENLFSKKTPENLKKIGVKYVIVHRLLLFDTPNPVDDMWHMRAYNQNTLDYSKLPKGFKLIKTFEKEDVLEVL</sequence>
<keyword evidence="1" id="KW-0472">Membrane</keyword>
<evidence type="ECO:0000256" key="1">
    <source>
        <dbReference type="SAM" id="Phobius"/>
    </source>
</evidence>
<feature type="transmembrane region" description="Helical" evidence="1">
    <location>
        <begin position="390"/>
        <end position="413"/>
    </location>
</feature>
<proteinExistence type="predicted"/>
<dbReference type="Proteomes" id="UP000229915">
    <property type="component" value="Unassembled WGS sequence"/>
</dbReference>
<dbReference type="EMBL" id="PFNK01000069">
    <property type="protein sequence ID" value="PIZ42830.1"/>
    <property type="molecule type" value="Genomic_DNA"/>
</dbReference>
<name>A0A2M7TC79_UNCKA</name>
<gene>
    <name evidence="3" type="ORF">COY33_02490</name>
</gene>
<dbReference type="InterPro" id="IPR018580">
    <property type="entry name" value="Uncharacterised_YfhO"/>
</dbReference>
<evidence type="ECO:0000313" key="4">
    <source>
        <dbReference type="Proteomes" id="UP000229915"/>
    </source>
</evidence>
<feature type="transmembrane region" description="Helical" evidence="1">
    <location>
        <begin position="126"/>
        <end position="143"/>
    </location>
</feature>
<feature type="transmembrane region" description="Helical" evidence="1">
    <location>
        <begin position="99"/>
        <end position="119"/>
    </location>
</feature>
<dbReference type="PANTHER" id="PTHR38454:SF1">
    <property type="entry name" value="INTEGRAL MEMBRANE PROTEIN"/>
    <property type="match status" value="1"/>
</dbReference>
<feature type="transmembrane region" description="Helical" evidence="1">
    <location>
        <begin position="7"/>
        <end position="26"/>
    </location>
</feature>
<dbReference type="Pfam" id="PF19830">
    <property type="entry name" value="DUF6311"/>
    <property type="match status" value="1"/>
</dbReference>
<feature type="transmembrane region" description="Helical" evidence="1">
    <location>
        <begin position="230"/>
        <end position="249"/>
    </location>
</feature>
<comment type="caution">
    <text evidence="3">The sequence shown here is derived from an EMBL/GenBank/DDBJ whole genome shotgun (WGS) entry which is preliminary data.</text>
</comment>
<feature type="domain" description="DUF6311" evidence="2">
    <location>
        <begin position="90"/>
        <end position="406"/>
    </location>
</feature>
<dbReference type="InterPro" id="IPR046278">
    <property type="entry name" value="DUF6311"/>
</dbReference>
<dbReference type="PANTHER" id="PTHR38454">
    <property type="entry name" value="INTEGRAL MEMBRANE PROTEIN-RELATED"/>
    <property type="match status" value="1"/>
</dbReference>